<feature type="non-terminal residue" evidence="1">
    <location>
        <position position="1"/>
    </location>
</feature>
<proteinExistence type="predicted"/>
<sequence length="195" mass="22814">KLLSKQANDDNYLEKRRYLKVSRTSVNKWVQTFLEEGLEGLQEKPRTGRPAYLNVEQRKQLSAFIKKEAESPSGGRLVGSDIHDYIVENFDKYYHPNSIYYLLDHMGFSWITSRSKHPKQSQQIQDDFKKFKIETILKILGHIGLESVDVWFQDEARFGQQNTTTRLWAETGTRPRAPKQQQFEYAYLFGSVCPS</sequence>
<reference evidence="1 2" key="1">
    <citation type="submission" date="2024-06" db="EMBL/GenBank/DDBJ databases">
        <authorList>
            <person name="Steensen K."/>
            <person name="Seneca J."/>
            <person name="Bartlau N."/>
            <person name="Yu A.X."/>
            <person name="Polz M.F."/>
        </authorList>
    </citation>
    <scope>NUCLEOTIDE SEQUENCE [LARGE SCALE GENOMIC DNA]</scope>
    <source>
        <strain evidence="1 2">1F9</strain>
    </source>
</reference>
<dbReference type="InterPro" id="IPR047655">
    <property type="entry name" value="Transpos_IS630-like"/>
</dbReference>
<evidence type="ECO:0000313" key="2">
    <source>
        <dbReference type="Proteomes" id="UP001569175"/>
    </source>
</evidence>
<dbReference type="NCBIfam" id="NF033545">
    <property type="entry name" value="transpos_IS630"/>
    <property type="match status" value="1"/>
</dbReference>
<gene>
    <name evidence="1" type="ORF">ACED57_16780</name>
</gene>
<keyword evidence="2" id="KW-1185">Reference proteome</keyword>
<dbReference type="Pfam" id="PF13565">
    <property type="entry name" value="HTH_32"/>
    <property type="match status" value="1"/>
</dbReference>
<protein>
    <submittedName>
        <fullName evidence="1">IS630 family transposase</fullName>
    </submittedName>
</protein>
<accession>A0ABV4KQT5</accession>
<dbReference type="InterPro" id="IPR009057">
    <property type="entry name" value="Homeodomain-like_sf"/>
</dbReference>
<dbReference type="RefSeq" id="WP_371708178.1">
    <property type="nucleotide sequence ID" value="NZ_JBFSTG010000052.1"/>
</dbReference>
<dbReference type="SUPFAM" id="SSF46689">
    <property type="entry name" value="Homeodomain-like"/>
    <property type="match status" value="1"/>
</dbReference>
<comment type="caution">
    <text evidence="1">The sequence shown here is derived from an EMBL/GenBank/DDBJ whole genome shotgun (WGS) entry which is preliminary data.</text>
</comment>
<dbReference type="Proteomes" id="UP001569175">
    <property type="component" value="Unassembled WGS sequence"/>
</dbReference>
<dbReference type="EMBL" id="JBGOOL010000052">
    <property type="protein sequence ID" value="MEZ8054796.1"/>
    <property type="molecule type" value="Genomic_DNA"/>
</dbReference>
<evidence type="ECO:0000313" key="1">
    <source>
        <dbReference type="EMBL" id="MEZ8054796.1"/>
    </source>
</evidence>
<name>A0ABV4KQT5_9VIBR</name>
<organism evidence="1 2">
    <name type="scientific">Vibrio atlanticus</name>
    <dbReference type="NCBI Taxonomy" id="693153"/>
    <lineage>
        <taxon>Bacteria</taxon>
        <taxon>Pseudomonadati</taxon>
        <taxon>Pseudomonadota</taxon>
        <taxon>Gammaproteobacteria</taxon>
        <taxon>Vibrionales</taxon>
        <taxon>Vibrionaceae</taxon>
        <taxon>Vibrio</taxon>
    </lineage>
</organism>